<accession>A0A1X6WLH4</accession>
<dbReference type="PANTHER" id="PTHR42692">
    <property type="entry name" value="NUCLEOTIDE PYROPHOSPHOHYDROLASE"/>
    <property type="match status" value="1"/>
</dbReference>
<dbReference type="SUPFAM" id="SSF101386">
    <property type="entry name" value="all-alpha NTP pyrophosphatases"/>
    <property type="match status" value="1"/>
</dbReference>
<gene>
    <name evidence="2" type="ORF">FM121_03770</name>
</gene>
<sequence length="106" mass="12781">MTLQKYQKWVSFFYKKRGWYDLNPFIRANFLAEETGEVSRAIRAIEIGRDRPDERQKNEKELIDDLKEELGDVLDNVFILADKYDIQIEDILESHQRKLEKRFGEK</sequence>
<dbReference type="GO" id="GO:0016787">
    <property type="term" value="F:hydrolase activity"/>
    <property type="evidence" value="ECO:0007669"/>
    <property type="project" value="UniProtKB-KW"/>
</dbReference>
<name>A0A1X6WLH4_9ENTE</name>
<dbReference type="OrthoDB" id="2418132at2"/>
<dbReference type="InterPro" id="IPR004518">
    <property type="entry name" value="MazG-like_dom"/>
</dbReference>
<evidence type="ECO:0000313" key="2">
    <source>
        <dbReference type="EMBL" id="SLM85191.1"/>
    </source>
</evidence>
<dbReference type="PANTHER" id="PTHR42692:SF2">
    <property type="entry name" value="IG HYPOTHETICAL 16995"/>
    <property type="match status" value="1"/>
</dbReference>
<keyword evidence="3" id="KW-1185">Reference proteome</keyword>
<dbReference type="EMBL" id="FWFD01000007">
    <property type="protein sequence ID" value="SLM85191.1"/>
    <property type="molecule type" value="Genomic_DNA"/>
</dbReference>
<dbReference type="InterPro" id="IPR047046">
    <property type="entry name" value="YpjD/YvdC"/>
</dbReference>
<evidence type="ECO:0000313" key="3">
    <source>
        <dbReference type="Proteomes" id="UP000195918"/>
    </source>
</evidence>
<reference evidence="3" key="1">
    <citation type="submission" date="2017-02" db="EMBL/GenBank/DDBJ databases">
        <authorList>
            <person name="Dridi B."/>
        </authorList>
    </citation>
    <scope>NUCLEOTIDE SEQUENCE [LARGE SCALE GENOMIC DNA]</scope>
    <source>
        <strain evidence="3">bH819</strain>
    </source>
</reference>
<protein>
    <submittedName>
        <fullName evidence="2">MazG related NTP pyrophosphohydrolase</fullName>
    </submittedName>
</protein>
<feature type="domain" description="NTP pyrophosphohydrolase MazG-like" evidence="1">
    <location>
        <begin position="30"/>
        <end position="102"/>
    </location>
</feature>
<dbReference type="Gene3D" id="1.10.287.1080">
    <property type="entry name" value="MazG-like"/>
    <property type="match status" value="1"/>
</dbReference>
<proteinExistence type="predicted"/>
<dbReference type="PIRSF" id="PIRSF036521">
    <property type="entry name" value="UCP036521_pph"/>
    <property type="match status" value="1"/>
</dbReference>
<evidence type="ECO:0000259" key="1">
    <source>
        <dbReference type="Pfam" id="PF03819"/>
    </source>
</evidence>
<dbReference type="Pfam" id="PF03819">
    <property type="entry name" value="MazG"/>
    <property type="match status" value="1"/>
</dbReference>
<organism evidence="2 3">
    <name type="scientific">Vagococcus fluvialis bH819</name>
    <dbReference type="NCBI Taxonomy" id="1255619"/>
    <lineage>
        <taxon>Bacteria</taxon>
        <taxon>Bacillati</taxon>
        <taxon>Bacillota</taxon>
        <taxon>Bacilli</taxon>
        <taxon>Lactobacillales</taxon>
        <taxon>Enterococcaceae</taxon>
        <taxon>Vagococcus</taxon>
    </lineage>
</organism>
<dbReference type="RefSeq" id="WP_086950823.1">
    <property type="nucleotide sequence ID" value="NZ_FWFD01000007.1"/>
</dbReference>
<keyword evidence="2" id="KW-0378">Hydrolase</keyword>
<dbReference type="Proteomes" id="UP000195918">
    <property type="component" value="Unassembled WGS sequence"/>
</dbReference>
<dbReference type="CDD" id="cd11523">
    <property type="entry name" value="NTP-PPase"/>
    <property type="match status" value="1"/>
</dbReference>
<dbReference type="AlphaFoldDB" id="A0A1X6WLH4"/>
<dbReference type="InterPro" id="IPR011411">
    <property type="entry name" value="MazG-related_YvdC"/>
</dbReference>